<feature type="domain" description="HNH" evidence="1">
    <location>
        <begin position="357"/>
        <end position="392"/>
    </location>
</feature>
<dbReference type="GO" id="GO:0003676">
    <property type="term" value="F:nucleic acid binding"/>
    <property type="evidence" value="ECO:0007669"/>
    <property type="project" value="InterPro"/>
</dbReference>
<dbReference type="GO" id="GO:0008270">
    <property type="term" value="F:zinc ion binding"/>
    <property type="evidence" value="ECO:0007669"/>
    <property type="project" value="InterPro"/>
</dbReference>
<dbReference type="RefSeq" id="WP_105185035.1">
    <property type="nucleotide sequence ID" value="NZ_BAAAGO010000041.1"/>
</dbReference>
<dbReference type="GO" id="GO:0004519">
    <property type="term" value="F:endonuclease activity"/>
    <property type="evidence" value="ECO:0007669"/>
    <property type="project" value="UniProtKB-KW"/>
</dbReference>
<gene>
    <name evidence="3" type="ORF">MPLG2_0873</name>
</gene>
<dbReference type="InterPro" id="IPR003615">
    <property type="entry name" value="HNH_nuc"/>
</dbReference>
<reference evidence="3 4" key="1">
    <citation type="submission" date="2018-02" db="EMBL/GenBank/DDBJ databases">
        <authorList>
            <person name="Cohen D.B."/>
            <person name="Kent A.D."/>
        </authorList>
    </citation>
    <scope>NUCLEOTIDE SEQUENCE [LARGE SCALE GENOMIC DNA]</scope>
    <source>
        <strain evidence="3">1</strain>
    </source>
</reference>
<evidence type="ECO:0000259" key="1">
    <source>
        <dbReference type="Pfam" id="PF01844"/>
    </source>
</evidence>
<organism evidence="3 4">
    <name type="scientific">Micropruina glycogenica</name>
    <dbReference type="NCBI Taxonomy" id="75385"/>
    <lineage>
        <taxon>Bacteria</taxon>
        <taxon>Bacillati</taxon>
        <taxon>Actinomycetota</taxon>
        <taxon>Actinomycetes</taxon>
        <taxon>Propionibacteriales</taxon>
        <taxon>Nocardioidaceae</taxon>
        <taxon>Micropruina</taxon>
    </lineage>
</organism>
<dbReference type="Gene3D" id="1.10.30.50">
    <property type="match status" value="1"/>
</dbReference>
<keyword evidence="3" id="KW-0378">Hydrolase</keyword>
<dbReference type="PANTHER" id="PTHR39639">
    <property type="entry name" value="CHROMOSOME 16, WHOLE GENOME SHOTGUN SEQUENCE"/>
    <property type="match status" value="1"/>
</dbReference>
<dbReference type="EMBL" id="LT985188">
    <property type="protein sequence ID" value="SPD85909.1"/>
    <property type="molecule type" value="Genomic_DNA"/>
</dbReference>
<keyword evidence="4" id="KW-1185">Reference proteome</keyword>
<dbReference type="InterPro" id="IPR004919">
    <property type="entry name" value="GmrSD_N"/>
</dbReference>
<dbReference type="OrthoDB" id="9787127at2"/>
<accession>A0A2N9JEE4</accession>
<feature type="domain" description="GmrSD restriction endonucleases N-terminal" evidence="2">
    <location>
        <begin position="35"/>
        <end position="99"/>
    </location>
</feature>
<sequence>MKTELRHYTVAKVLAGFVYNEFEGKGLFGLAGDLVIQPEYQRHYIYGDGKHDVAVIDSLLKGYPLGLIYFVNTNSDVGAQLEVLDGQQRITSVGRFVTGKFAIKVAGKHQTFSSLPVEKQQLILDSELLVYVCAGVEAEIKEWFQTINMVGVPLNAQELRNAIYSGPFVTAAKAEFSRSNNALQQKWAAYVKGVVNRQEVLAVALDWVASGHGQSIDAYMAAHRHDTSIAELQTYFTSVIDWIDSVFIASPDKAMQGLDWDRLYRTYHHKAYNPATVDADVQALLSDLAVTNKRGIYEYVLAGKTNPQLLDVRIFSAATKREAYARQTAAAKPADKSNCPLCAAGTNNNATRIYALKEMEADHVTAWSKGGATMLDNCEMLCVPHNRSKGNR</sequence>
<dbReference type="InterPro" id="IPR002711">
    <property type="entry name" value="HNH"/>
</dbReference>
<evidence type="ECO:0000313" key="4">
    <source>
        <dbReference type="Proteomes" id="UP000238164"/>
    </source>
</evidence>
<dbReference type="Proteomes" id="UP000238164">
    <property type="component" value="Chromosome 1"/>
</dbReference>
<dbReference type="Pfam" id="PF01844">
    <property type="entry name" value="HNH"/>
    <property type="match status" value="1"/>
</dbReference>
<dbReference type="REBASE" id="238453">
    <property type="entry name" value="Mgl1ORF874P"/>
</dbReference>
<name>A0A2N9JEE4_9ACTN</name>
<protein>
    <submittedName>
        <fullName evidence="3">HNH endonuclease</fullName>
    </submittedName>
</protein>
<keyword evidence="3" id="KW-0255">Endonuclease</keyword>
<dbReference type="CDD" id="cd00085">
    <property type="entry name" value="HNHc"/>
    <property type="match status" value="1"/>
</dbReference>
<dbReference type="PANTHER" id="PTHR39639:SF1">
    <property type="entry name" value="DUF262 DOMAIN-CONTAINING PROTEIN"/>
    <property type="match status" value="1"/>
</dbReference>
<evidence type="ECO:0000259" key="2">
    <source>
        <dbReference type="Pfam" id="PF03235"/>
    </source>
</evidence>
<keyword evidence="3" id="KW-0540">Nuclease</keyword>
<dbReference type="Pfam" id="PF03235">
    <property type="entry name" value="GmrSD_N"/>
    <property type="match status" value="1"/>
</dbReference>
<dbReference type="AlphaFoldDB" id="A0A2N9JEE4"/>
<dbReference type="KEGG" id="mgg:MPLG2_0873"/>
<evidence type="ECO:0000313" key="3">
    <source>
        <dbReference type="EMBL" id="SPD85909.1"/>
    </source>
</evidence>
<proteinExistence type="predicted"/>